<keyword evidence="2" id="KW-0472">Membrane</keyword>
<organism evidence="4 5">
    <name type="scientific">Mycolicibacterium agri</name>
    <name type="common">Mycobacterium agri</name>
    <dbReference type="NCBI Taxonomy" id="36811"/>
    <lineage>
        <taxon>Bacteria</taxon>
        <taxon>Bacillati</taxon>
        <taxon>Actinomycetota</taxon>
        <taxon>Actinomycetes</taxon>
        <taxon>Mycobacteriales</taxon>
        <taxon>Mycobacteriaceae</taxon>
        <taxon>Mycolicibacterium</taxon>
    </lineage>
</organism>
<reference evidence="3" key="3">
    <citation type="submission" date="2020-02" db="EMBL/GenBank/DDBJ databases">
        <authorList>
            <person name="Matsumoto Y."/>
            <person name="Motooka D."/>
            <person name="Nakamura S."/>
        </authorList>
    </citation>
    <scope>NUCLEOTIDE SEQUENCE</scope>
    <source>
        <strain evidence="3">JCM 6377</strain>
    </source>
</reference>
<keyword evidence="2" id="KW-0812">Transmembrane</keyword>
<feature type="transmembrane region" description="Helical" evidence="2">
    <location>
        <begin position="89"/>
        <end position="107"/>
    </location>
</feature>
<feature type="transmembrane region" description="Helical" evidence="2">
    <location>
        <begin position="59"/>
        <end position="82"/>
    </location>
</feature>
<evidence type="ECO:0000313" key="5">
    <source>
        <dbReference type="Proteomes" id="UP000220914"/>
    </source>
</evidence>
<sequence>MRADDQHSAREPSRQGDNVSEERPADVDTGFWLWLVAVPFMVTGYVVDLLNADGPRPPVVVDVLSGVFVFVFAAVVVTFLFLMRQGYRWTRTVLTGGGVASVVYTASSLFSVDREPLPAVLYAVSAIVGSVLIAGGVFLLHRKDAHAFFVR</sequence>
<dbReference type="OrthoDB" id="4627335at2"/>
<comment type="caution">
    <text evidence="4">The sequence shown here is derived from an EMBL/GenBank/DDBJ whole genome shotgun (WGS) entry which is preliminary data.</text>
</comment>
<accession>A0A2A7NGA0</accession>
<evidence type="ECO:0000256" key="1">
    <source>
        <dbReference type="SAM" id="MobiDB-lite"/>
    </source>
</evidence>
<evidence type="ECO:0000313" key="3">
    <source>
        <dbReference type="EMBL" id="GFG52604.1"/>
    </source>
</evidence>
<dbReference type="Proteomes" id="UP000220914">
    <property type="component" value="Unassembled WGS sequence"/>
</dbReference>
<keyword evidence="2" id="KW-1133">Transmembrane helix</keyword>
<dbReference type="Proteomes" id="UP000465302">
    <property type="component" value="Unassembled WGS sequence"/>
</dbReference>
<protein>
    <submittedName>
        <fullName evidence="4">Uncharacterized protein</fullName>
    </submittedName>
</protein>
<evidence type="ECO:0000313" key="4">
    <source>
        <dbReference type="EMBL" id="PEG42826.1"/>
    </source>
</evidence>
<dbReference type="EMBL" id="PDCP01000002">
    <property type="protein sequence ID" value="PEG42826.1"/>
    <property type="molecule type" value="Genomic_DNA"/>
</dbReference>
<feature type="transmembrane region" description="Helical" evidence="2">
    <location>
        <begin position="31"/>
        <end position="47"/>
    </location>
</feature>
<feature type="transmembrane region" description="Helical" evidence="2">
    <location>
        <begin position="119"/>
        <end position="141"/>
    </location>
</feature>
<gene>
    <name evidence="4" type="ORF">CQY20_01130</name>
    <name evidence="3" type="ORF">MAGR_40450</name>
</gene>
<proteinExistence type="predicted"/>
<reference evidence="3 6" key="2">
    <citation type="journal article" date="2019" name="Emerg. Microbes Infect.">
        <title>Comprehensive subspecies identification of 175 nontuberculous mycobacteria species based on 7547 genomic profiles.</title>
        <authorList>
            <person name="Matsumoto Y."/>
            <person name="Kinjo T."/>
            <person name="Motooka D."/>
            <person name="Nabeya D."/>
            <person name="Jung N."/>
            <person name="Uechi K."/>
            <person name="Horii T."/>
            <person name="Iida T."/>
            <person name="Fujita J."/>
            <person name="Nakamura S."/>
        </authorList>
    </citation>
    <scope>NUCLEOTIDE SEQUENCE [LARGE SCALE GENOMIC DNA]</scope>
    <source>
        <strain evidence="3 6">JCM 6377</strain>
    </source>
</reference>
<reference evidence="4 5" key="1">
    <citation type="submission" date="2017-10" db="EMBL/GenBank/DDBJ databases">
        <title>The new phylogeny of genus Mycobacterium.</title>
        <authorList>
            <person name="Tortoli E."/>
            <person name="Trovato A."/>
            <person name="Cirillo D.M."/>
        </authorList>
    </citation>
    <scope>NUCLEOTIDE SEQUENCE [LARGE SCALE GENOMIC DNA]</scope>
    <source>
        <strain evidence="4 5">CCUG37673</strain>
    </source>
</reference>
<evidence type="ECO:0000256" key="2">
    <source>
        <dbReference type="SAM" id="Phobius"/>
    </source>
</evidence>
<name>A0A2A7NGA0_MYCAG</name>
<dbReference type="AlphaFoldDB" id="A0A2A7NGA0"/>
<feature type="region of interest" description="Disordered" evidence="1">
    <location>
        <begin position="1"/>
        <end position="23"/>
    </location>
</feature>
<dbReference type="EMBL" id="BLKS01000001">
    <property type="protein sequence ID" value="GFG52604.1"/>
    <property type="molecule type" value="Genomic_DNA"/>
</dbReference>
<keyword evidence="5" id="KW-1185">Reference proteome</keyword>
<evidence type="ECO:0000313" key="6">
    <source>
        <dbReference type="Proteomes" id="UP000465302"/>
    </source>
</evidence>